<reference evidence="1" key="2">
    <citation type="journal article" date="2015" name="Data Brief">
        <title>Shoot transcriptome of the giant reed, Arundo donax.</title>
        <authorList>
            <person name="Barrero R.A."/>
            <person name="Guerrero F.D."/>
            <person name="Moolhuijzen P."/>
            <person name="Goolsby J.A."/>
            <person name="Tidwell J."/>
            <person name="Bellgard S.E."/>
            <person name="Bellgard M.I."/>
        </authorList>
    </citation>
    <scope>NUCLEOTIDE SEQUENCE</scope>
    <source>
        <tissue evidence="1">Shoot tissue taken approximately 20 cm above the soil surface</tissue>
    </source>
</reference>
<reference evidence="1" key="1">
    <citation type="submission" date="2014-09" db="EMBL/GenBank/DDBJ databases">
        <authorList>
            <person name="Magalhaes I.L.F."/>
            <person name="Oliveira U."/>
            <person name="Santos F.R."/>
            <person name="Vidigal T.H.D.A."/>
            <person name="Brescovit A.D."/>
            <person name="Santos A.J."/>
        </authorList>
    </citation>
    <scope>NUCLEOTIDE SEQUENCE</scope>
    <source>
        <tissue evidence="1">Shoot tissue taken approximately 20 cm above the soil surface</tissue>
    </source>
</reference>
<protein>
    <submittedName>
        <fullName evidence="1">Uncharacterized protein</fullName>
    </submittedName>
</protein>
<proteinExistence type="predicted"/>
<dbReference type="AlphaFoldDB" id="A0A0A9FBL1"/>
<accession>A0A0A9FBL1</accession>
<dbReference type="EMBL" id="GBRH01187451">
    <property type="protein sequence ID" value="JAE10445.1"/>
    <property type="molecule type" value="Transcribed_RNA"/>
</dbReference>
<sequence>MVEAAGGQLTGTRSTAVGVEFLSVASGVCV</sequence>
<name>A0A0A9FBL1_ARUDO</name>
<evidence type="ECO:0000313" key="1">
    <source>
        <dbReference type="EMBL" id="JAE10445.1"/>
    </source>
</evidence>
<organism evidence="1">
    <name type="scientific">Arundo donax</name>
    <name type="common">Giant reed</name>
    <name type="synonym">Donax arundinaceus</name>
    <dbReference type="NCBI Taxonomy" id="35708"/>
    <lineage>
        <taxon>Eukaryota</taxon>
        <taxon>Viridiplantae</taxon>
        <taxon>Streptophyta</taxon>
        <taxon>Embryophyta</taxon>
        <taxon>Tracheophyta</taxon>
        <taxon>Spermatophyta</taxon>
        <taxon>Magnoliopsida</taxon>
        <taxon>Liliopsida</taxon>
        <taxon>Poales</taxon>
        <taxon>Poaceae</taxon>
        <taxon>PACMAD clade</taxon>
        <taxon>Arundinoideae</taxon>
        <taxon>Arundineae</taxon>
        <taxon>Arundo</taxon>
    </lineage>
</organism>